<name>A0AC60W334_9ARCH</name>
<comment type="caution">
    <text evidence="1">The sequence shown here is derived from an EMBL/GenBank/DDBJ whole genome shotgun (WGS) entry which is preliminary data.</text>
</comment>
<dbReference type="EMBL" id="JACENC010000138">
    <property type="protein sequence ID" value="MBA4453996.1"/>
    <property type="molecule type" value="Genomic_DNA"/>
</dbReference>
<reference evidence="1 2" key="1">
    <citation type="journal article" date="2020" name="Appl. Environ. Microbiol.">
        <title>Genomic Characteristics of a Novel Species of Ammonia-Oxidizing Archaea from the Jiulong River Estuary.</title>
        <authorList>
            <person name="Zou D."/>
            <person name="Wan R."/>
            <person name="Han L."/>
            <person name="Xu M.N."/>
            <person name="Liu Y."/>
            <person name="Liu H."/>
            <person name="Kao S.J."/>
            <person name="Li M."/>
        </authorList>
    </citation>
    <scope>NUCLEOTIDE SEQUENCE [LARGE SCALE GENOMIC DNA]</scope>
    <source>
        <strain evidence="1">W2bin3</strain>
    </source>
</reference>
<dbReference type="Proteomes" id="UP000526786">
    <property type="component" value="Unassembled WGS sequence"/>
</dbReference>
<organism evidence="1 2">
    <name type="scientific">Candidatus Nitrosomaritimum aestuariumsis</name>
    <dbReference type="NCBI Taxonomy" id="3342354"/>
    <lineage>
        <taxon>Archaea</taxon>
        <taxon>Nitrososphaerota</taxon>
        <taxon>Nitrososphaeria</taxon>
        <taxon>Nitrosopumilales</taxon>
        <taxon>Nitrosopumilaceae</taxon>
        <taxon>Candidatus Nitrosomaritimum</taxon>
    </lineage>
</organism>
<gene>
    <name evidence="1" type="ORF">H2B05_03525</name>
</gene>
<evidence type="ECO:0000313" key="1">
    <source>
        <dbReference type="EMBL" id="MBA4453996.1"/>
    </source>
</evidence>
<protein>
    <submittedName>
        <fullName evidence="1">Threonine--tRNA ligase</fullName>
        <ecNumber evidence="1">6.1.1.3</ecNumber>
    </submittedName>
</protein>
<proteinExistence type="predicted"/>
<feature type="non-terminal residue" evidence="1">
    <location>
        <position position="1"/>
    </location>
</feature>
<dbReference type="EC" id="6.1.1.3" evidence="1"/>
<keyword evidence="1" id="KW-0436">Ligase</keyword>
<sequence length="96" mass="11267">CDKLSSHNIRVDIDDRNDSIGKRIREAEKEWVRYILVIGEKEANSENLSIRDRQTGNVKEVSFDDFIKEFQEQTKDKPFSGLNMPRNLSQRPQLMV</sequence>
<accession>A0AC60W334</accession>
<evidence type="ECO:0000313" key="2">
    <source>
        <dbReference type="Proteomes" id="UP000526786"/>
    </source>
</evidence>